<keyword evidence="11" id="KW-0067">ATP-binding</keyword>
<dbReference type="Gene3D" id="3.30.565.10">
    <property type="entry name" value="Histidine kinase-like ATPase, C-terminal domain"/>
    <property type="match status" value="1"/>
</dbReference>
<evidence type="ECO:0000256" key="9">
    <source>
        <dbReference type="ARBA" id="ARBA00022741"/>
    </source>
</evidence>
<keyword evidence="14 15" id="KW-0472">Membrane</keyword>
<dbReference type="InterPro" id="IPR003660">
    <property type="entry name" value="HAMP_dom"/>
</dbReference>
<dbReference type="SMART" id="SM00304">
    <property type="entry name" value="HAMP"/>
    <property type="match status" value="1"/>
</dbReference>
<keyword evidence="5" id="KW-0997">Cell inner membrane</keyword>
<comment type="subcellular location">
    <subcellularLocation>
        <location evidence="2">Cell inner membrane</location>
        <topology evidence="2">Multi-pass membrane protein</topology>
    </subcellularLocation>
</comment>
<evidence type="ECO:0000256" key="12">
    <source>
        <dbReference type="ARBA" id="ARBA00022989"/>
    </source>
</evidence>
<dbReference type="InterPro" id="IPR003661">
    <property type="entry name" value="HisK_dim/P_dom"/>
</dbReference>
<dbReference type="Pfam" id="PF00512">
    <property type="entry name" value="HisKA"/>
    <property type="match status" value="1"/>
</dbReference>
<evidence type="ECO:0000256" key="14">
    <source>
        <dbReference type="ARBA" id="ARBA00023136"/>
    </source>
</evidence>
<dbReference type="PRINTS" id="PR00344">
    <property type="entry name" value="BCTRLSENSOR"/>
</dbReference>
<evidence type="ECO:0000256" key="3">
    <source>
        <dbReference type="ARBA" id="ARBA00012438"/>
    </source>
</evidence>
<evidence type="ECO:0000256" key="5">
    <source>
        <dbReference type="ARBA" id="ARBA00022519"/>
    </source>
</evidence>
<keyword evidence="4" id="KW-1003">Cell membrane</keyword>
<dbReference type="SUPFAM" id="SSF158472">
    <property type="entry name" value="HAMP domain-like"/>
    <property type="match status" value="1"/>
</dbReference>
<evidence type="ECO:0000259" key="16">
    <source>
        <dbReference type="PROSITE" id="PS50109"/>
    </source>
</evidence>
<sequence length="436" mass="49027">MKLLPKSSFGQTVFLVGSLLLINQIVSLVSVLFYVIEPSYQQVNNLLAKQVKVLFIPDTQGIKIPRQLSNEFIETTQIEVLTHQQAEDKGLLQAKIYPYFSEQMSKQLGGETEVRISEGENYYFWVKAPQAPNYWVRLPLDGLEERNLSPFTIYLIAIGILSVAGGWVFARQLNRPLKSLESAAKEVGQGDFPEQLKEIGSTEIVAVTRAFNQMSAGIKQLEKDRSLLMAGVSHDLRTPLTRIRLATEMMGPNEDYLKDGIVNDIEDMNMIIDQFIAFIRHHKEEALVATDVNALLNDVLESVKLNKQREFETSFDQRVKAQMIRPIAIKRVFTNLLENALRYSDDKVLIETGLDEKTNMFYFSVSDFGPGITEDDVSKLFEPFYQGDIARGGEGSGLGLAIIKKIVDSHHGEVILKNRVQGGLMAKVTLPIIKVT</sequence>
<dbReference type="Gene3D" id="1.10.287.130">
    <property type="match status" value="1"/>
</dbReference>
<dbReference type="CDD" id="cd06225">
    <property type="entry name" value="HAMP"/>
    <property type="match status" value="1"/>
</dbReference>
<comment type="caution">
    <text evidence="18">The sequence shown here is derived from an EMBL/GenBank/DDBJ whole genome shotgun (WGS) entry which is preliminary data.</text>
</comment>
<dbReference type="InterPro" id="IPR004358">
    <property type="entry name" value="Sig_transdc_His_kin-like_C"/>
</dbReference>
<dbReference type="RefSeq" id="WP_105050956.1">
    <property type="nucleotide sequence ID" value="NZ_BMYG01000004.1"/>
</dbReference>
<evidence type="ECO:0000256" key="8">
    <source>
        <dbReference type="ARBA" id="ARBA00022692"/>
    </source>
</evidence>
<proteinExistence type="predicted"/>
<keyword evidence="10 18" id="KW-0418">Kinase</keyword>
<organism evidence="18 19">
    <name type="scientific">Psychrosphaera saromensis</name>
    <dbReference type="NCBI Taxonomy" id="716813"/>
    <lineage>
        <taxon>Bacteria</taxon>
        <taxon>Pseudomonadati</taxon>
        <taxon>Pseudomonadota</taxon>
        <taxon>Gammaproteobacteria</taxon>
        <taxon>Alteromonadales</taxon>
        <taxon>Pseudoalteromonadaceae</taxon>
        <taxon>Psychrosphaera</taxon>
    </lineage>
</organism>
<evidence type="ECO:0000256" key="15">
    <source>
        <dbReference type="SAM" id="Phobius"/>
    </source>
</evidence>
<dbReference type="SUPFAM" id="SSF55874">
    <property type="entry name" value="ATPase domain of HSP90 chaperone/DNA topoisomerase II/histidine kinase"/>
    <property type="match status" value="1"/>
</dbReference>
<dbReference type="InterPro" id="IPR005467">
    <property type="entry name" value="His_kinase_dom"/>
</dbReference>
<dbReference type="InterPro" id="IPR050980">
    <property type="entry name" value="2C_sensor_his_kinase"/>
</dbReference>
<feature type="transmembrane region" description="Helical" evidence="15">
    <location>
        <begin position="12"/>
        <end position="36"/>
    </location>
</feature>
<dbReference type="InterPro" id="IPR003594">
    <property type="entry name" value="HATPase_dom"/>
</dbReference>
<dbReference type="EMBL" id="MSCH01000003">
    <property type="protein sequence ID" value="PQJ52495.1"/>
    <property type="molecule type" value="Genomic_DNA"/>
</dbReference>
<dbReference type="NCBIfam" id="NF007004">
    <property type="entry name" value="PRK09467.1"/>
    <property type="match status" value="1"/>
</dbReference>
<evidence type="ECO:0000256" key="11">
    <source>
        <dbReference type="ARBA" id="ARBA00022840"/>
    </source>
</evidence>
<dbReference type="SUPFAM" id="SSF47384">
    <property type="entry name" value="Homodimeric domain of signal transducing histidine kinase"/>
    <property type="match status" value="1"/>
</dbReference>
<dbReference type="Pfam" id="PF02518">
    <property type="entry name" value="HATPase_c"/>
    <property type="match status" value="1"/>
</dbReference>
<dbReference type="InterPro" id="IPR036890">
    <property type="entry name" value="HATPase_C_sf"/>
</dbReference>
<dbReference type="Pfam" id="PF00672">
    <property type="entry name" value="HAMP"/>
    <property type="match status" value="1"/>
</dbReference>
<protein>
    <recommendedName>
        <fullName evidence="3">histidine kinase</fullName>
        <ecNumber evidence="3">2.7.13.3</ecNumber>
    </recommendedName>
</protein>
<evidence type="ECO:0000256" key="13">
    <source>
        <dbReference type="ARBA" id="ARBA00023012"/>
    </source>
</evidence>
<evidence type="ECO:0000313" key="19">
    <source>
        <dbReference type="Proteomes" id="UP000239007"/>
    </source>
</evidence>
<keyword evidence="9" id="KW-0547">Nucleotide-binding</keyword>
<gene>
    <name evidence="18" type="ORF">BTO11_01750</name>
</gene>
<dbReference type="CDD" id="cd00082">
    <property type="entry name" value="HisKA"/>
    <property type="match status" value="1"/>
</dbReference>
<evidence type="ECO:0000256" key="1">
    <source>
        <dbReference type="ARBA" id="ARBA00000085"/>
    </source>
</evidence>
<evidence type="ECO:0000256" key="6">
    <source>
        <dbReference type="ARBA" id="ARBA00022553"/>
    </source>
</evidence>
<dbReference type="OrthoDB" id="9804645at2"/>
<dbReference type="AlphaFoldDB" id="A0A2S7URX1"/>
<evidence type="ECO:0000256" key="7">
    <source>
        <dbReference type="ARBA" id="ARBA00022679"/>
    </source>
</evidence>
<evidence type="ECO:0000313" key="18">
    <source>
        <dbReference type="EMBL" id="PQJ52495.1"/>
    </source>
</evidence>
<dbReference type="FunFam" id="1.10.287.130:FF:000006">
    <property type="entry name" value="Osmolarity two-component histidine kinase EnvZ"/>
    <property type="match status" value="1"/>
</dbReference>
<evidence type="ECO:0000259" key="17">
    <source>
        <dbReference type="PROSITE" id="PS50885"/>
    </source>
</evidence>
<dbReference type="PROSITE" id="PS50109">
    <property type="entry name" value="HIS_KIN"/>
    <property type="match status" value="1"/>
</dbReference>
<dbReference type="SMART" id="SM00387">
    <property type="entry name" value="HATPase_c"/>
    <property type="match status" value="1"/>
</dbReference>
<keyword evidence="12 15" id="KW-1133">Transmembrane helix</keyword>
<dbReference type="Proteomes" id="UP000239007">
    <property type="component" value="Unassembled WGS sequence"/>
</dbReference>
<dbReference type="EC" id="2.7.13.3" evidence="3"/>
<dbReference type="InterPro" id="IPR036097">
    <property type="entry name" value="HisK_dim/P_sf"/>
</dbReference>
<keyword evidence="13" id="KW-0902">Two-component regulatory system</keyword>
<dbReference type="SMART" id="SM00388">
    <property type="entry name" value="HisKA"/>
    <property type="match status" value="1"/>
</dbReference>
<keyword evidence="7" id="KW-0808">Transferase</keyword>
<dbReference type="GO" id="GO:0005886">
    <property type="term" value="C:plasma membrane"/>
    <property type="evidence" value="ECO:0007669"/>
    <property type="project" value="UniProtKB-SubCell"/>
</dbReference>
<feature type="domain" description="HAMP" evidence="17">
    <location>
        <begin position="171"/>
        <end position="223"/>
    </location>
</feature>
<keyword evidence="6" id="KW-0597">Phosphoprotein</keyword>
<feature type="domain" description="Histidine kinase" evidence="16">
    <location>
        <begin position="231"/>
        <end position="434"/>
    </location>
</feature>
<reference evidence="18 19" key="1">
    <citation type="submission" date="2016-12" db="EMBL/GenBank/DDBJ databases">
        <title>Diversity of luminous bacteria.</title>
        <authorList>
            <person name="Yoshizawa S."/>
            <person name="Kogure K."/>
        </authorList>
    </citation>
    <scope>NUCLEOTIDE SEQUENCE [LARGE SCALE GENOMIC DNA]</scope>
    <source>
        <strain evidence="18 19">SA4-48</strain>
    </source>
</reference>
<dbReference type="PANTHER" id="PTHR44936">
    <property type="entry name" value="SENSOR PROTEIN CREC"/>
    <property type="match status" value="1"/>
</dbReference>
<feature type="transmembrane region" description="Helical" evidence="15">
    <location>
        <begin position="151"/>
        <end position="170"/>
    </location>
</feature>
<comment type="catalytic activity">
    <reaction evidence="1">
        <text>ATP + protein L-histidine = ADP + protein N-phospho-L-histidine.</text>
        <dbReference type="EC" id="2.7.13.3"/>
    </reaction>
</comment>
<evidence type="ECO:0000256" key="4">
    <source>
        <dbReference type="ARBA" id="ARBA00022475"/>
    </source>
</evidence>
<dbReference type="GO" id="GO:0000155">
    <property type="term" value="F:phosphorelay sensor kinase activity"/>
    <property type="evidence" value="ECO:0007669"/>
    <property type="project" value="InterPro"/>
</dbReference>
<evidence type="ECO:0000256" key="10">
    <source>
        <dbReference type="ARBA" id="ARBA00022777"/>
    </source>
</evidence>
<keyword evidence="19" id="KW-1185">Reference proteome</keyword>
<dbReference type="PROSITE" id="PS50885">
    <property type="entry name" value="HAMP"/>
    <property type="match status" value="1"/>
</dbReference>
<evidence type="ECO:0000256" key="2">
    <source>
        <dbReference type="ARBA" id="ARBA00004429"/>
    </source>
</evidence>
<name>A0A2S7URX1_9GAMM</name>
<dbReference type="GO" id="GO:0005524">
    <property type="term" value="F:ATP binding"/>
    <property type="evidence" value="ECO:0007669"/>
    <property type="project" value="UniProtKB-KW"/>
</dbReference>
<dbReference type="Gene3D" id="1.10.8.500">
    <property type="entry name" value="HAMP domain in histidine kinase"/>
    <property type="match status" value="1"/>
</dbReference>
<dbReference type="PANTHER" id="PTHR44936:SF5">
    <property type="entry name" value="SENSOR HISTIDINE KINASE ENVZ"/>
    <property type="match status" value="1"/>
</dbReference>
<accession>A0A2S7URX1</accession>
<keyword evidence="8 15" id="KW-0812">Transmembrane</keyword>